<feature type="domain" description="EB" evidence="1">
    <location>
        <begin position="108"/>
        <end position="158"/>
    </location>
</feature>
<dbReference type="EMBL" id="JASPKZ010000436">
    <property type="protein sequence ID" value="KAJ9600235.1"/>
    <property type="molecule type" value="Genomic_DNA"/>
</dbReference>
<sequence>MVIAVSIFYYVISKQMSTAVAPSCDSKDLCDKLLKPPNISDCINGICQCIGESIYVESNNTCECLDGYVVGSKKCLPLSSALGSACDEDVQCSRMGELAICDNYECYCRSGSTSVSGKCQDKKLIGQKCNTSDDCKHIKKSVCEDNICVCDEGHVPNSDARLCLR</sequence>
<dbReference type="Pfam" id="PF01683">
    <property type="entry name" value="EB"/>
    <property type="match status" value="1"/>
</dbReference>
<evidence type="ECO:0000313" key="2">
    <source>
        <dbReference type="EMBL" id="KAJ9600235.1"/>
    </source>
</evidence>
<proteinExistence type="predicted"/>
<evidence type="ECO:0000313" key="3">
    <source>
        <dbReference type="Proteomes" id="UP001233999"/>
    </source>
</evidence>
<reference evidence="2" key="1">
    <citation type="journal article" date="2023" name="IScience">
        <title>Live-bearing cockroach genome reveals convergent evolutionary mechanisms linked to viviparity in insects and beyond.</title>
        <authorList>
            <person name="Fouks B."/>
            <person name="Harrison M.C."/>
            <person name="Mikhailova A.A."/>
            <person name="Marchal E."/>
            <person name="English S."/>
            <person name="Carruthers M."/>
            <person name="Jennings E.C."/>
            <person name="Chiamaka E.L."/>
            <person name="Frigard R.A."/>
            <person name="Pippel M."/>
            <person name="Attardo G.M."/>
            <person name="Benoit J.B."/>
            <person name="Bornberg-Bauer E."/>
            <person name="Tobe S.S."/>
        </authorList>
    </citation>
    <scope>NUCLEOTIDE SEQUENCE</scope>
    <source>
        <strain evidence="2">Stay&amp;Tobe</strain>
    </source>
</reference>
<name>A0AAD8ER85_DIPPU</name>
<dbReference type="InterPro" id="IPR006149">
    <property type="entry name" value="EB_dom"/>
</dbReference>
<feature type="non-terminal residue" evidence="2">
    <location>
        <position position="1"/>
    </location>
</feature>
<comment type="caution">
    <text evidence="2">The sequence shown here is derived from an EMBL/GenBank/DDBJ whole genome shotgun (WGS) entry which is preliminary data.</text>
</comment>
<dbReference type="AlphaFoldDB" id="A0AAD8ER85"/>
<dbReference type="Proteomes" id="UP001233999">
    <property type="component" value="Unassembled WGS sequence"/>
</dbReference>
<gene>
    <name evidence="2" type="ORF">L9F63_009460</name>
</gene>
<keyword evidence="3" id="KW-1185">Reference proteome</keyword>
<evidence type="ECO:0000259" key="1">
    <source>
        <dbReference type="Pfam" id="PF01683"/>
    </source>
</evidence>
<protein>
    <recommendedName>
        <fullName evidence="1">EB domain-containing protein</fullName>
    </recommendedName>
</protein>
<organism evidence="2 3">
    <name type="scientific">Diploptera punctata</name>
    <name type="common">Pacific beetle cockroach</name>
    <dbReference type="NCBI Taxonomy" id="6984"/>
    <lineage>
        <taxon>Eukaryota</taxon>
        <taxon>Metazoa</taxon>
        <taxon>Ecdysozoa</taxon>
        <taxon>Arthropoda</taxon>
        <taxon>Hexapoda</taxon>
        <taxon>Insecta</taxon>
        <taxon>Pterygota</taxon>
        <taxon>Neoptera</taxon>
        <taxon>Polyneoptera</taxon>
        <taxon>Dictyoptera</taxon>
        <taxon>Blattodea</taxon>
        <taxon>Blaberoidea</taxon>
        <taxon>Blaberidae</taxon>
        <taxon>Diplopterinae</taxon>
        <taxon>Diploptera</taxon>
    </lineage>
</organism>
<accession>A0AAD8ER85</accession>
<reference evidence="2" key="2">
    <citation type="submission" date="2023-05" db="EMBL/GenBank/DDBJ databases">
        <authorList>
            <person name="Fouks B."/>
        </authorList>
    </citation>
    <scope>NUCLEOTIDE SEQUENCE</scope>
    <source>
        <strain evidence="2">Stay&amp;Tobe</strain>
        <tissue evidence="2">Testes</tissue>
    </source>
</reference>